<dbReference type="InterPro" id="IPR025178">
    <property type="entry name" value="Lnb_N"/>
</dbReference>
<accession>A0A290Q3A9</accession>
<organism evidence="3 4">
    <name type="scientific">Nibricoccus aquaticus</name>
    <dbReference type="NCBI Taxonomy" id="2576891"/>
    <lineage>
        <taxon>Bacteria</taxon>
        <taxon>Pseudomonadati</taxon>
        <taxon>Verrucomicrobiota</taxon>
        <taxon>Opitutia</taxon>
        <taxon>Opitutales</taxon>
        <taxon>Opitutaceae</taxon>
        <taxon>Nibricoccus</taxon>
    </lineage>
</organism>
<gene>
    <name evidence="3" type="ORF">CMV30_03845</name>
</gene>
<keyword evidence="4" id="KW-1185">Reference proteome</keyword>
<proteinExistence type="predicted"/>
<protein>
    <recommendedName>
        <fullName evidence="2">Lnb N-terminal periplasmic domain-containing protein</fullName>
    </recommendedName>
</protein>
<sequence>MSSPSIPPVSSASPDQPASVNLTAPRARRFVIRLLSLLAWLVALSAVLWAFLALVISFPISVLRWPVALGLAAIALIAAIRLARRPFGPAFALLTCAAPVFFWWLTLTPHNDRRWQPDMEKTPWAEIAGDLVTIHNFRHADRRSATDFTPRWESRIFHLSALQHLDFYMVYWGSPHICHTMMTFDFGPEGRVCASIEARREHDESYSPLAGAFRQYELLYVLGDERDIVRLRAPLNAATDQVYLFRIAATPEVTRALFLDYLASANRLRTQPAWYHSFTTNCSTLIREHVNNAHAFEPWDWRLLANGHLDQRLYAQGYLDQSLPLPELKARSLINPSALAAGDSPDFSTRIRAGRPGF</sequence>
<feature type="transmembrane region" description="Helical" evidence="1">
    <location>
        <begin position="34"/>
        <end position="56"/>
    </location>
</feature>
<feature type="transmembrane region" description="Helical" evidence="1">
    <location>
        <begin position="62"/>
        <end position="80"/>
    </location>
</feature>
<dbReference type="EMBL" id="CP023344">
    <property type="protein sequence ID" value="ATC63159.1"/>
    <property type="molecule type" value="Genomic_DNA"/>
</dbReference>
<dbReference type="AlphaFoldDB" id="A0A290Q3A9"/>
<evidence type="ECO:0000313" key="4">
    <source>
        <dbReference type="Proteomes" id="UP000217265"/>
    </source>
</evidence>
<dbReference type="RefSeq" id="WP_096054791.1">
    <property type="nucleotide sequence ID" value="NZ_CP023344.1"/>
</dbReference>
<name>A0A290Q3A9_9BACT</name>
<evidence type="ECO:0000256" key="1">
    <source>
        <dbReference type="SAM" id="Phobius"/>
    </source>
</evidence>
<keyword evidence="1" id="KW-0812">Transmembrane</keyword>
<dbReference type="OrthoDB" id="274718at2"/>
<feature type="domain" description="Lnb N-terminal periplasmic" evidence="2">
    <location>
        <begin position="149"/>
        <end position="306"/>
    </location>
</feature>
<dbReference type="KEGG" id="vbh:CMV30_03845"/>
<keyword evidence="1" id="KW-0472">Membrane</keyword>
<evidence type="ECO:0000259" key="2">
    <source>
        <dbReference type="Pfam" id="PF13387"/>
    </source>
</evidence>
<feature type="transmembrane region" description="Helical" evidence="1">
    <location>
        <begin position="87"/>
        <end position="105"/>
    </location>
</feature>
<evidence type="ECO:0000313" key="3">
    <source>
        <dbReference type="EMBL" id="ATC63159.1"/>
    </source>
</evidence>
<keyword evidence="1" id="KW-1133">Transmembrane helix</keyword>
<reference evidence="3 4" key="1">
    <citation type="submission" date="2017-09" db="EMBL/GenBank/DDBJ databases">
        <title>Complete genome sequence of Verrucomicrobial strain HZ-65, isolated from freshwater.</title>
        <authorList>
            <person name="Choi A."/>
        </authorList>
    </citation>
    <scope>NUCLEOTIDE SEQUENCE [LARGE SCALE GENOMIC DNA]</scope>
    <source>
        <strain evidence="3 4">HZ-65</strain>
    </source>
</reference>
<dbReference type="Proteomes" id="UP000217265">
    <property type="component" value="Chromosome"/>
</dbReference>
<dbReference type="Pfam" id="PF13387">
    <property type="entry name" value="Lnb_N"/>
    <property type="match status" value="1"/>
</dbReference>